<protein>
    <submittedName>
        <fullName evidence="1">Uncharacterized protein</fullName>
    </submittedName>
</protein>
<sequence length="321" mass="37810">MMEMTKMYGYRTFSIVFRVDEIREAFLRKADPALVNVLSWLVRQDSAEGRPPFMHHFPDKPNTLNLVDLHNFINDWCFAVLFNKTRDSLKNDIRKKMEVFEEFKRVAEVLYNQDFTENSLWKSEVYFLQLFLTLFRQTVNDHLEQKPTAPPSIENFGTPQSTCTSGIQPDTNMFCTTFADGDKLMFSFDVETTRDYEEAVNLAIKAVGVPLGGQFGIFCCHPGVFPMYFGWVCPRKLDRYPTTMLKEQYLEDYVEIQHPFEMARLGIGAEDREVQFDVQDRTQESMFPYRKLFEDYQFGRPVHEWPVVPRMVDDEEEMDED</sequence>
<dbReference type="EMBL" id="AZBU02000001">
    <property type="protein sequence ID" value="TMS37918.1"/>
    <property type="molecule type" value="Genomic_DNA"/>
</dbReference>
<name>A0A4U8V0Y4_STECR</name>
<reference evidence="1 2" key="1">
    <citation type="journal article" date="2015" name="Genome Biol.">
        <title>Comparative genomics of Steinernema reveals deeply conserved gene regulatory networks.</title>
        <authorList>
            <person name="Dillman A.R."/>
            <person name="Macchietto M."/>
            <person name="Porter C.F."/>
            <person name="Rogers A."/>
            <person name="Williams B."/>
            <person name="Antoshechkin I."/>
            <person name="Lee M.M."/>
            <person name="Goodwin Z."/>
            <person name="Lu X."/>
            <person name="Lewis E.E."/>
            <person name="Goodrich-Blair H."/>
            <person name="Stock S.P."/>
            <person name="Adams B.J."/>
            <person name="Sternberg P.W."/>
            <person name="Mortazavi A."/>
        </authorList>
    </citation>
    <scope>NUCLEOTIDE SEQUENCE [LARGE SCALE GENOMIC DNA]</scope>
    <source>
        <strain evidence="1 2">ALL</strain>
    </source>
</reference>
<proteinExistence type="predicted"/>
<gene>
    <name evidence="1" type="ORF">L596_004753</name>
</gene>
<organism evidence="1 2">
    <name type="scientific">Steinernema carpocapsae</name>
    <name type="common">Entomopathogenic nematode</name>
    <dbReference type="NCBI Taxonomy" id="34508"/>
    <lineage>
        <taxon>Eukaryota</taxon>
        <taxon>Metazoa</taxon>
        <taxon>Ecdysozoa</taxon>
        <taxon>Nematoda</taxon>
        <taxon>Chromadorea</taxon>
        <taxon>Rhabditida</taxon>
        <taxon>Tylenchina</taxon>
        <taxon>Panagrolaimomorpha</taxon>
        <taxon>Strongyloidoidea</taxon>
        <taxon>Steinernematidae</taxon>
        <taxon>Steinernema</taxon>
    </lineage>
</organism>
<keyword evidence="2" id="KW-1185">Reference proteome</keyword>
<dbReference type="AlphaFoldDB" id="A0A4U8V0Y4"/>
<evidence type="ECO:0000313" key="1">
    <source>
        <dbReference type="EMBL" id="TMS37918.1"/>
    </source>
</evidence>
<dbReference type="Proteomes" id="UP000298663">
    <property type="component" value="Unassembled WGS sequence"/>
</dbReference>
<evidence type="ECO:0000313" key="2">
    <source>
        <dbReference type="Proteomes" id="UP000298663"/>
    </source>
</evidence>
<reference evidence="1 2" key="2">
    <citation type="journal article" date="2019" name="G3 (Bethesda)">
        <title>Hybrid Assembly of the Genome of the Entomopathogenic Nematode Steinernema carpocapsae Identifies the X-Chromosome.</title>
        <authorList>
            <person name="Serra L."/>
            <person name="Macchietto M."/>
            <person name="Macias-Munoz A."/>
            <person name="McGill C.J."/>
            <person name="Rodriguez I.M."/>
            <person name="Rodriguez B."/>
            <person name="Murad R."/>
            <person name="Mortazavi A."/>
        </authorList>
    </citation>
    <scope>NUCLEOTIDE SEQUENCE [LARGE SCALE GENOMIC DNA]</scope>
    <source>
        <strain evidence="1 2">ALL</strain>
    </source>
</reference>
<accession>A0A4U8V0Y4</accession>
<comment type="caution">
    <text evidence="1">The sequence shown here is derived from an EMBL/GenBank/DDBJ whole genome shotgun (WGS) entry which is preliminary data.</text>
</comment>